<feature type="transmembrane region" description="Helical" evidence="1">
    <location>
        <begin position="53"/>
        <end position="75"/>
    </location>
</feature>
<dbReference type="RefSeq" id="WP_012635584.1">
    <property type="nucleotide sequence ID" value="NC_011899.1"/>
</dbReference>
<feature type="transmembrane region" description="Helical" evidence="1">
    <location>
        <begin position="239"/>
        <end position="263"/>
    </location>
</feature>
<keyword evidence="1" id="KW-1133">Transmembrane helix</keyword>
<proteinExistence type="predicted"/>
<evidence type="ECO:0000313" key="3">
    <source>
        <dbReference type="Proteomes" id="UP000000719"/>
    </source>
</evidence>
<dbReference type="Proteomes" id="UP000000719">
    <property type="component" value="Chromosome"/>
</dbReference>
<feature type="transmembrane region" description="Helical" evidence="1">
    <location>
        <begin position="339"/>
        <end position="358"/>
    </location>
</feature>
<sequence>MNHKTHSGKVKFLKRYLDTILFVGIIGLFFGYTGTKMGIANMFSTLMNTAYKLLMDTVFYIMAIAVLAGAFGKMATEFGLVRILNKIFAPLMRPLYNLPGVSFLGIVTTYLSDNPAIISLTKERGYLKYFHRVEVPCLCNLGTAFGMGLILTTFMTGLGYFKEALIGNLGAVIGSIISVRIMKYRVKKYFNIEDYSTDIDQKKIENIEERDFLNLKVTPEGTNSFMERFLSSMLEGGKLGVDIGLSIIPGVVIICTVIMLLTFGPADPSTGYQGQAFEGVELLPRIGKFLSPIIKPLFGFKSPEAIAFPITALGAVGAALSLVPKFLAENIIGGNEIAVFTAMGMCWSGFLSTHVAMMDALNHRKLISKAITSHFLGGLAAGIAANFIYKFFTLI</sequence>
<evidence type="ECO:0000313" key="2">
    <source>
        <dbReference type="EMBL" id="ACL69396.1"/>
    </source>
</evidence>
<dbReference type="eggNOG" id="COG3314">
    <property type="taxonomic scope" value="Bacteria"/>
</dbReference>
<name>B8D2G9_HALOH</name>
<feature type="transmembrane region" description="Helical" evidence="1">
    <location>
        <begin position="133"/>
        <end position="158"/>
    </location>
</feature>
<dbReference type="AlphaFoldDB" id="B8D2G9"/>
<keyword evidence="3" id="KW-1185">Reference proteome</keyword>
<keyword evidence="1" id="KW-0472">Membrane</keyword>
<evidence type="ECO:0008006" key="4">
    <source>
        <dbReference type="Google" id="ProtNLM"/>
    </source>
</evidence>
<feature type="transmembrane region" description="Helical" evidence="1">
    <location>
        <begin position="306"/>
        <end position="327"/>
    </location>
</feature>
<gene>
    <name evidence="2" type="ordered locus">Hore_06390</name>
</gene>
<dbReference type="HOGENOM" id="CLU_717532_0_0_9"/>
<protein>
    <recommendedName>
        <fullName evidence="4">Transporter gate domain protein</fullName>
    </recommendedName>
</protein>
<evidence type="ECO:0000256" key="1">
    <source>
        <dbReference type="SAM" id="Phobius"/>
    </source>
</evidence>
<dbReference type="EMBL" id="CP001098">
    <property type="protein sequence ID" value="ACL69396.1"/>
    <property type="molecule type" value="Genomic_DNA"/>
</dbReference>
<reference evidence="2 3" key="1">
    <citation type="journal article" date="2009" name="PLoS ONE">
        <title>Genome analysis of the anaerobic thermohalophilic bacterium Halothermothrix orenii.</title>
        <authorList>
            <person name="Mavromatis K."/>
            <person name="Ivanova N."/>
            <person name="Anderson I."/>
            <person name="Lykidis A."/>
            <person name="Hooper S.D."/>
            <person name="Sun H."/>
            <person name="Kunin V."/>
            <person name="Lapidus A."/>
            <person name="Hugenholtz P."/>
            <person name="Patel B."/>
            <person name="Kyrpides N.C."/>
        </authorList>
    </citation>
    <scope>NUCLEOTIDE SEQUENCE [LARGE SCALE GENOMIC DNA]</scope>
    <source>
        <strain evidence="3">H 168 / OCM 544 / DSM 9562</strain>
    </source>
</reference>
<organism evidence="2 3">
    <name type="scientific">Halothermothrix orenii (strain H 168 / OCM 544 / DSM 9562)</name>
    <dbReference type="NCBI Taxonomy" id="373903"/>
    <lineage>
        <taxon>Bacteria</taxon>
        <taxon>Bacillati</taxon>
        <taxon>Bacillota</taxon>
        <taxon>Clostridia</taxon>
        <taxon>Halanaerobiales</taxon>
        <taxon>Halothermotrichaceae</taxon>
        <taxon>Halothermothrix</taxon>
    </lineage>
</organism>
<keyword evidence="1" id="KW-0812">Transmembrane</keyword>
<dbReference type="OrthoDB" id="6189592at2"/>
<feature type="transmembrane region" description="Helical" evidence="1">
    <location>
        <begin position="12"/>
        <end position="32"/>
    </location>
</feature>
<feature type="transmembrane region" description="Helical" evidence="1">
    <location>
        <begin position="370"/>
        <end position="389"/>
    </location>
</feature>
<accession>B8D2G9</accession>
<feature type="transmembrane region" description="Helical" evidence="1">
    <location>
        <begin position="164"/>
        <end position="182"/>
    </location>
</feature>
<dbReference type="KEGG" id="hor:Hore_06390"/>